<protein>
    <recommendedName>
        <fullName evidence="5">Exodeoxyribonuclease 7 large subunit</fullName>
        <ecNumber evidence="5">3.1.11.6</ecNumber>
    </recommendedName>
    <alternativeName>
        <fullName evidence="5">Exodeoxyribonuclease VII large subunit</fullName>
        <shortName evidence="5">Exonuclease VII large subunit</shortName>
    </alternativeName>
</protein>
<proteinExistence type="inferred from homology"/>
<dbReference type="InterPro" id="IPR020579">
    <property type="entry name" value="Exonuc_VII_lsu_C"/>
</dbReference>
<dbReference type="HAMAP" id="MF_00378">
    <property type="entry name" value="Exonuc_7_L"/>
    <property type="match status" value="1"/>
</dbReference>
<gene>
    <name evidence="5 9" type="primary">xseA</name>
    <name evidence="9" type="ORF">ACFQGU_05810</name>
</gene>
<comment type="function">
    <text evidence="5">Bidirectionally degrades single-stranded DNA into large acid-insoluble oligonucleotides, which are then degraded further into small acid-soluble oligonucleotides.</text>
</comment>
<evidence type="ECO:0000259" key="7">
    <source>
        <dbReference type="Pfam" id="PF02601"/>
    </source>
</evidence>
<sequence>MALDTSPERPAAVRTIAMALEGYVARLGAVWLEGQVAQLTRRPGAGLAFLTLRDTEANVSITVTATPRVLDACVPPLAEGQRVILHAKPEYYVARGTLAFRAAEIRAVGLGELLAQLEARKNLLAAEGLFAADRKRPLPFLPRRVGLVCGRASDAERDVVENARRRWPGVVFEIREVAVQGVKAVSEVTAAVRELDAMPEVDVIVVTRGGGSVEDLLPFSDEGLVRTVAACLTPVVSAIGHEKDSPLLDLVADWRASTPTDAAKRIVPDMAEEARRVRDLRERADRAVRGQLQAASTWLASARARPVLADPSVLVTRRGDEVAALVDRSRLVLGHRLDRAGDDITHVRARVRALSPAATLERGYAVVQDEAGAVIRVADDVAAGALLRVRVAEGELRARREPAS</sequence>
<keyword evidence="4 5" id="KW-0269">Exonuclease</keyword>
<dbReference type="InterPro" id="IPR025824">
    <property type="entry name" value="OB-fold_nuc-bd_dom"/>
</dbReference>
<dbReference type="InterPro" id="IPR003753">
    <property type="entry name" value="Exonuc_VII_L"/>
</dbReference>
<dbReference type="EMBL" id="JBHSTI010000008">
    <property type="protein sequence ID" value="MFC6237383.1"/>
    <property type="molecule type" value="Genomic_DNA"/>
</dbReference>
<dbReference type="CDD" id="cd04489">
    <property type="entry name" value="ExoVII_LU_OBF"/>
    <property type="match status" value="1"/>
</dbReference>
<comment type="subcellular location">
    <subcellularLocation>
        <location evidence="5 6">Cytoplasm</location>
    </subcellularLocation>
</comment>
<evidence type="ECO:0000256" key="4">
    <source>
        <dbReference type="ARBA" id="ARBA00022839"/>
    </source>
</evidence>
<keyword evidence="10" id="KW-1185">Reference proteome</keyword>
<dbReference type="PANTHER" id="PTHR30008">
    <property type="entry name" value="EXODEOXYRIBONUCLEASE 7 LARGE SUBUNIT"/>
    <property type="match status" value="1"/>
</dbReference>
<evidence type="ECO:0000259" key="8">
    <source>
        <dbReference type="Pfam" id="PF13742"/>
    </source>
</evidence>
<evidence type="ECO:0000313" key="9">
    <source>
        <dbReference type="EMBL" id="MFC6237383.1"/>
    </source>
</evidence>
<comment type="subunit">
    <text evidence="5">Heterooligomer composed of large and small subunits.</text>
</comment>
<keyword evidence="2 5" id="KW-0540">Nuclease</keyword>
<dbReference type="Proteomes" id="UP001596138">
    <property type="component" value="Unassembled WGS sequence"/>
</dbReference>
<reference evidence="10" key="1">
    <citation type="journal article" date="2019" name="Int. J. Syst. Evol. Microbiol.">
        <title>The Global Catalogue of Microorganisms (GCM) 10K type strain sequencing project: providing services to taxonomists for standard genome sequencing and annotation.</title>
        <authorList>
            <consortium name="The Broad Institute Genomics Platform"/>
            <consortium name="The Broad Institute Genome Sequencing Center for Infectious Disease"/>
            <person name="Wu L."/>
            <person name="Ma J."/>
        </authorList>
    </citation>
    <scope>NUCLEOTIDE SEQUENCE [LARGE SCALE GENOMIC DNA]</scope>
    <source>
        <strain evidence="10">CGMCC 4.7317</strain>
    </source>
</reference>
<accession>A0ABW1SZU6</accession>
<dbReference type="Pfam" id="PF02601">
    <property type="entry name" value="Exonuc_VII_L"/>
    <property type="match status" value="1"/>
</dbReference>
<feature type="domain" description="OB-fold nucleic acid binding" evidence="8">
    <location>
        <begin position="20"/>
        <end position="106"/>
    </location>
</feature>
<dbReference type="GO" id="GO:0008855">
    <property type="term" value="F:exodeoxyribonuclease VII activity"/>
    <property type="evidence" value="ECO:0007669"/>
    <property type="project" value="UniProtKB-EC"/>
</dbReference>
<organism evidence="9 10">
    <name type="scientific">Longivirga aurantiaca</name>
    <dbReference type="NCBI Taxonomy" id="1837743"/>
    <lineage>
        <taxon>Bacteria</taxon>
        <taxon>Bacillati</taxon>
        <taxon>Actinomycetota</taxon>
        <taxon>Actinomycetes</taxon>
        <taxon>Sporichthyales</taxon>
        <taxon>Sporichthyaceae</taxon>
        <taxon>Longivirga</taxon>
    </lineage>
</organism>
<comment type="similarity">
    <text evidence="5 6">Belongs to the XseA family.</text>
</comment>
<dbReference type="NCBIfam" id="TIGR00237">
    <property type="entry name" value="xseA"/>
    <property type="match status" value="1"/>
</dbReference>
<comment type="catalytic activity">
    <reaction evidence="5 6">
        <text>Exonucleolytic cleavage in either 5'- to 3'- or 3'- to 5'-direction to yield nucleoside 5'-phosphates.</text>
        <dbReference type="EC" id="3.1.11.6"/>
    </reaction>
</comment>
<evidence type="ECO:0000256" key="6">
    <source>
        <dbReference type="RuleBase" id="RU004355"/>
    </source>
</evidence>
<name>A0ABW1SZU6_9ACTN</name>
<dbReference type="EC" id="3.1.11.6" evidence="5"/>
<evidence type="ECO:0000256" key="3">
    <source>
        <dbReference type="ARBA" id="ARBA00022801"/>
    </source>
</evidence>
<feature type="domain" description="Exonuclease VII large subunit C-terminal" evidence="7">
    <location>
        <begin position="129"/>
        <end position="334"/>
    </location>
</feature>
<evidence type="ECO:0000313" key="10">
    <source>
        <dbReference type="Proteomes" id="UP001596138"/>
    </source>
</evidence>
<evidence type="ECO:0000256" key="5">
    <source>
        <dbReference type="HAMAP-Rule" id="MF_00378"/>
    </source>
</evidence>
<evidence type="ECO:0000256" key="2">
    <source>
        <dbReference type="ARBA" id="ARBA00022722"/>
    </source>
</evidence>
<dbReference type="PANTHER" id="PTHR30008:SF0">
    <property type="entry name" value="EXODEOXYRIBONUCLEASE 7 LARGE SUBUNIT"/>
    <property type="match status" value="1"/>
</dbReference>
<keyword evidence="1 5" id="KW-0963">Cytoplasm</keyword>
<comment type="caution">
    <text evidence="9">The sequence shown here is derived from an EMBL/GenBank/DDBJ whole genome shotgun (WGS) entry which is preliminary data.</text>
</comment>
<keyword evidence="3 5" id="KW-0378">Hydrolase</keyword>
<dbReference type="RefSeq" id="WP_386764630.1">
    <property type="nucleotide sequence ID" value="NZ_JBHSTI010000008.1"/>
</dbReference>
<dbReference type="Pfam" id="PF13742">
    <property type="entry name" value="tRNA_anti_2"/>
    <property type="match status" value="1"/>
</dbReference>
<evidence type="ECO:0000256" key="1">
    <source>
        <dbReference type="ARBA" id="ARBA00022490"/>
    </source>
</evidence>